<dbReference type="GO" id="GO:0005507">
    <property type="term" value="F:copper ion binding"/>
    <property type="evidence" value="ECO:0007669"/>
    <property type="project" value="InterPro"/>
</dbReference>
<comment type="similarity">
    <text evidence="3">Belongs to the multicopper oxidase family.</text>
</comment>
<comment type="cofactor">
    <cofactor evidence="2">
        <name>Cu cation</name>
        <dbReference type="ChEBI" id="CHEBI:23378"/>
    </cofactor>
</comment>
<dbReference type="SUPFAM" id="SSF49503">
    <property type="entry name" value="Cupredoxins"/>
    <property type="match status" value="3"/>
</dbReference>
<dbReference type="PANTHER" id="PTHR11709">
    <property type="entry name" value="MULTI-COPPER OXIDASE"/>
    <property type="match status" value="1"/>
</dbReference>
<dbReference type="FunFam" id="2.60.40.420:FF:000045">
    <property type="entry name" value="Laccase 2"/>
    <property type="match status" value="1"/>
</dbReference>
<dbReference type="InterPro" id="IPR011706">
    <property type="entry name" value="Cu-oxidase_C"/>
</dbReference>
<evidence type="ECO:0000259" key="12">
    <source>
        <dbReference type="Pfam" id="PF07732"/>
    </source>
</evidence>
<evidence type="ECO:0000256" key="9">
    <source>
        <dbReference type="ARBA" id="ARBA00023185"/>
    </source>
</evidence>
<dbReference type="InParanoid" id="W2RN08"/>
<keyword evidence="14" id="KW-1185">Reference proteome</keyword>
<dbReference type="InterPro" id="IPR045087">
    <property type="entry name" value="Cu-oxidase_fam"/>
</dbReference>
<keyword evidence="6" id="KW-0560">Oxidoreductase</keyword>
<evidence type="ECO:0000313" key="14">
    <source>
        <dbReference type="Proteomes" id="UP000030752"/>
    </source>
</evidence>
<keyword evidence="5" id="KW-0479">Metal-binding</keyword>
<evidence type="ECO:0000259" key="11">
    <source>
        <dbReference type="Pfam" id="PF07731"/>
    </source>
</evidence>
<evidence type="ECO:0000259" key="10">
    <source>
        <dbReference type="Pfam" id="PF00394"/>
    </source>
</evidence>
<protein>
    <recommendedName>
        <fullName evidence="4">laccase</fullName>
        <ecNumber evidence="4">1.10.3.2</ecNumber>
    </recommendedName>
</protein>
<dbReference type="Pfam" id="PF07731">
    <property type="entry name" value="Cu-oxidase_2"/>
    <property type="match status" value="1"/>
</dbReference>
<evidence type="ECO:0000256" key="5">
    <source>
        <dbReference type="ARBA" id="ARBA00022723"/>
    </source>
</evidence>
<dbReference type="STRING" id="1220924.W2RN08"/>
<evidence type="ECO:0000256" key="1">
    <source>
        <dbReference type="ARBA" id="ARBA00000349"/>
    </source>
</evidence>
<dbReference type="HOGENOM" id="CLU_006504_3_2_1"/>
<evidence type="ECO:0000256" key="2">
    <source>
        <dbReference type="ARBA" id="ARBA00001935"/>
    </source>
</evidence>
<keyword evidence="8" id="KW-0325">Glycoprotein</keyword>
<dbReference type="RefSeq" id="XP_008719889.1">
    <property type="nucleotide sequence ID" value="XM_008721667.1"/>
</dbReference>
<dbReference type="Proteomes" id="UP000030752">
    <property type="component" value="Unassembled WGS sequence"/>
</dbReference>
<evidence type="ECO:0000256" key="4">
    <source>
        <dbReference type="ARBA" id="ARBA00012297"/>
    </source>
</evidence>
<dbReference type="GO" id="GO:0052716">
    <property type="term" value="F:hydroquinone:oxygen oxidoreductase activity"/>
    <property type="evidence" value="ECO:0007669"/>
    <property type="project" value="UniProtKB-EC"/>
</dbReference>
<dbReference type="GeneID" id="19974682"/>
<evidence type="ECO:0000256" key="3">
    <source>
        <dbReference type="ARBA" id="ARBA00010609"/>
    </source>
</evidence>
<sequence>MSRPADPACTHGPSTRQCWSNGYSVNTNYDAVWPNTGRMVTYTLDIQNKTLAPDGVPRPVYAVNGQFPGPTIRANWAFTGTESGSGQTNSMDGTGGITECPLAPGHSRTYTFLCTQFGTTWYHSHYSDQYSDGVVGSIVIDGPASSNYDIDYKDPMQITDWFHTPAFTLAPLLQSGQIRGAPKADNILFNGTNVYPSNGTNTTGQYNRVTLVKGKKHRLRLINTSTNDNFKVGLDGHNMTVIASDFVPLKPWVTDFLFLGIGQRYDVIINANQPVDSYWFHAIPQAGCSDNLVANGVSIFTYEGANNTTPSAANRNNSPATNNDCNDPNDKLVPYVKLNVPTNGTIPDHSHLNVSLAIVQNEINQTLVQWLLNETAIQAPWQRPTLQHALDNDDLTFPHAANLISLPNANTWSYWIIQALNIPRVPPSAHPIHLHGHDFYVLGAGAGIFANNQSSLKYDNPPRRDVAMLPPAGWLALAFITDNPGAWLMHCHIGWHISLGLGAQFLEEPAELRAKGVNQQWREQCDAWNKYYETAPFKQTDSGF</sequence>
<evidence type="ECO:0000256" key="6">
    <source>
        <dbReference type="ARBA" id="ARBA00023002"/>
    </source>
</evidence>
<evidence type="ECO:0000256" key="7">
    <source>
        <dbReference type="ARBA" id="ARBA00023008"/>
    </source>
</evidence>
<dbReference type="EMBL" id="KB822723">
    <property type="protein sequence ID" value="ETN37720.1"/>
    <property type="molecule type" value="Genomic_DNA"/>
</dbReference>
<dbReference type="InterPro" id="IPR008972">
    <property type="entry name" value="Cupredoxin"/>
</dbReference>
<comment type="catalytic activity">
    <reaction evidence="1">
        <text>4 hydroquinone + O2 = 4 benzosemiquinone + 2 H2O</text>
        <dbReference type="Rhea" id="RHEA:11276"/>
        <dbReference type="ChEBI" id="CHEBI:15377"/>
        <dbReference type="ChEBI" id="CHEBI:15379"/>
        <dbReference type="ChEBI" id="CHEBI:17594"/>
        <dbReference type="ChEBI" id="CHEBI:17977"/>
        <dbReference type="EC" id="1.10.3.2"/>
    </reaction>
</comment>
<accession>W2RN08</accession>
<keyword evidence="7" id="KW-0186">Copper</keyword>
<feature type="domain" description="Plastocyanin-like" evidence="11">
    <location>
        <begin position="380"/>
        <end position="510"/>
    </location>
</feature>
<dbReference type="EC" id="1.10.3.2" evidence="4"/>
<dbReference type="InterPro" id="IPR001117">
    <property type="entry name" value="Cu-oxidase_2nd"/>
</dbReference>
<dbReference type="eggNOG" id="KOG1263">
    <property type="taxonomic scope" value="Eukaryota"/>
</dbReference>
<dbReference type="Pfam" id="PF07732">
    <property type="entry name" value="Cu-oxidase_3"/>
    <property type="match status" value="1"/>
</dbReference>
<dbReference type="Gene3D" id="2.60.40.420">
    <property type="entry name" value="Cupredoxins - blue copper proteins"/>
    <property type="match status" value="4"/>
</dbReference>
<proteinExistence type="inferred from homology"/>
<keyword evidence="9" id="KW-0439">Lignin degradation</keyword>
<dbReference type="PROSITE" id="PS00080">
    <property type="entry name" value="MULTICOPPER_OXIDASE2"/>
    <property type="match status" value="1"/>
</dbReference>
<dbReference type="CDD" id="cd13880">
    <property type="entry name" value="CuRO_2_MaLCC_like"/>
    <property type="match status" value="1"/>
</dbReference>
<dbReference type="PANTHER" id="PTHR11709:SF87">
    <property type="entry name" value="LACCASE"/>
    <property type="match status" value="1"/>
</dbReference>
<dbReference type="CDD" id="cd13901">
    <property type="entry name" value="CuRO_3_MaLCC_like"/>
    <property type="match status" value="1"/>
</dbReference>
<dbReference type="InterPro" id="IPR002355">
    <property type="entry name" value="Cu_oxidase_Cu_BS"/>
</dbReference>
<dbReference type="AlphaFoldDB" id="W2RN08"/>
<evidence type="ECO:0000256" key="8">
    <source>
        <dbReference type="ARBA" id="ARBA00023180"/>
    </source>
</evidence>
<dbReference type="Pfam" id="PF00394">
    <property type="entry name" value="Cu-oxidase"/>
    <property type="match status" value="1"/>
</dbReference>
<reference evidence="13 14" key="1">
    <citation type="submission" date="2013-03" db="EMBL/GenBank/DDBJ databases">
        <title>The Genome Sequence of Phialophora europaea CBS 101466.</title>
        <authorList>
            <consortium name="The Broad Institute Genomics Platform"/>
            <person name="Cuomo C."/>
            <person name="de Hoog S."/>
            <person name="Gorbushina A."/>
            <person name="Walker B."/>
            <person name="Young S.K."/>
            <person name="Zeng Q."/>
            <person name="Gargeya S."/>
            <person name="Fitzgerald M."/>
            <person name="Haas B."/>
            <person name="Abouelleil A."/>
            <person name="Allen A.W."/>
            <person name="Alvarado L."/>
            <person name="Arachchi H.M."/>
            <person name="Berlin A.M."/>
            <person name="Chapman S.B."/>
            <person name="Gainer-Dewar J."/>
            <person name="Goldberg J."/>
            <person name="Griggs A."/>
            <person name="Gujja S."/>
            <person name="Hansen M."/>
            <person name="Howarth C."/>
            <person name="Imamovic A."/>
            <person name="Ireland A."/>
            <person name="Larimer J."/>
            <person name="McCowan C."/>
            <person name="Murphy C."/>
            <person name="Pearson M."/>
            <person name="Poon T.W."/>
            <person name="Priest M."/>
            <person name="Roberts A."/>
            <person name="Saif S."/>
            <person name="Shea T."/>
            <person name="Sisk P."/>
            <person name="Sykes S."/>
            <person name="Wortman J."/>
            <person name="Nusbaum C."/>
            <person name="Birren B."/>
        </authorList>
    </citation>
    <scope>NUCLEOTIDE SEQUENCE [LARGE SCALE GENOMIC DNA]</scope>
    <source>
        <strain evidence="13 14">CBS 101466</strain>
    </source>
</reference>
<dbReference type="OrthoDB" id="2121828at2759"/>
<feature type="domain" description="Plastocyanin-like" evidence="10">
    <location>
        <begin position="157"/>
        <end position="304"/>
    </location>
</feature>
<evidence type="ECO:0000313" key="13">
    <source>
        <dbReference type="EMBL" id="ETN37720.1"/>
    </source>
</evidence>
<feature type="domain" description="Plastocyanin-like" evidence="12">
    <location>
        <begin position="87"/>
        <end position="143"/>
    </location>
</feature>
<dbReference type="GO" id="GO:0046274">
    <property type="term" value="P:lignin catabolic process"/>
    <property type="evidence" value="ECO:0007669"/>
    <property type="project" value="UniProtKB-KW"/>
</dbReference>
<dbReference type="InterPro" id="IPR011707">
    <property type="entry name" value="Cu-oxidase-like_N"/>
</dbReference>
<gene>
    <name evidence="13" type="ORF">HMPREF1541_07343</name>
</gene>
<organism evidence="13 14">
    <name type="scientific">Cyphellophora europaea (strain CBS 101466)</name>
    <name type="common">Phialophora europaea</name>
    <dbReference type="NCBI Taxonomy" id="1220924"/>
    <lineage>
        <taxon>Eukaryota</taxon>
        <taxon>Fungi</taxon>
        <taxon>Dikarya</taxon>
        <taxon>Ascomycota</taxon>
        <taxon>Pezizomycotina</taxon>
        <taxon>Eurotiomycetes</taxon>
        <taxon>Chaetothyriomycetidae</taxon>
        <taxon>Chaetothyriales</taxon>
        <taxon>Cyphellophoraceae</taxon>
        <taxon>Cyphellophora</taxon>
    </lineage>
</organism>
<name>W2RN08_CYPE1</name>
<dbReference type="VEuPathDB" id="FungiDB:HMPREF1541_07343"/>